<dbReference type="SUPFAM" id="SSF49265">
    <property type="entry name" value="Fibronectin type III"/>
    <property type="match status" value="1"/>
</dbReference>
<protein>
    <submittedName>
        <fullName evidence="8">Serine protease</fullName>
    </submittedName>
</protein>
<dbReference type="EMBL" id="MJIC01000020">
    <property type="protein sequence ID" value="OFI32285.1"/>
    <property type="molecule type" value="Genomic_DNA"/>
</dbReference>
<feature type="active site" description="Charge relay system" evidence="5">
    <location>
        <position position="151"/>
    </location>
</feature>
<dbReference type="InterPro" id="IPR022409">
    <property type="entry name" value="PKD/Chitinase_dom"/>
</dbReference>
<keyword evidence="6" id="KW-0732">Signal</keyword>
<dbReference type="SUPFAM" id="SSF49299">
    <property type="entry name" value="PKD domain"/>
    <property type="match status" value="2"/>
</dbReference>
<dbReference type="RefSeq" id="WP_070178530.1">
    <property type="nucleotide sequence ID" value="NZ_BMJR01000013.1"/>
</dbReference>
<dbReference type="OrthoDB" id="9790784at2"/>
<evidence type="ECO:0000256" key="3">
    <source>
        <dbReference type="ARBA" id="ARBA00022801"/>
    </source>
</evidence>
<dbReference type="PROSITE" id="PS00138">
    <property type="entry name" value="SUBTILASE_SER"/>
    <property type="match status" value="1"/>
</dbReference>
<feature type="domain" description="PKD" evidence="7">
    <location>
        <begin position="494"/>
        <end position="582"/>
    </location>
</feature>
<evidence type="ECO:0000256" key="4">
    <source>
        <dbReference type="ARBA" id="ARBA00022825"/>
    </source>
</evidence>
<evidence type="ECO:0000313" key="9">
    <source>
        <dbReference type="Proteomes" id="UP000176037"/>
    </source>
</evidence>
<name>A0A1E8F8P9_9ALTE</name>
<dbReference type="SMART" id="SM00089">
    <property type="entry name" value="PKD"/>
    <property type="match status" value="2"/>
</dbReference>
<accession>A0A1E8F8P9</accession>
<dbReference type="SUPFAM" id="SSF52743">
    <property type="entry name" value="Subtilisin-like"/>
    <property type="match status" value="1"/>
</dbReference>
<dbReference type="Gene3D" id="3.40.50.200">
    <property type="entry name" value="Peptidase S8/S53 domain"/>
    <property type="match status" value="1"/>
</dbReference>
<evidence type="ECO:0000256" key="1">
    <source>
        <dbReference type="ARBA" id="ARBA00011073"/>
    </source>
</evidence>
<sequence length="775" mass="80969">MQRNRRNKIAYSYVIPALLFGTPVLSLAAPQTKEDVRPGTVLYKKLEGVSASEVKGLNALLHSQGLVSEKTLPKSQVTIATFKGKGRERAIAKMLARSGLVEFAEADAAMAPTVQPNDPAFGNQWHHNNINSRQAWDITTGSSSVLVAVCDTGFDSDHPDLAGNLRGDLGYNAQDGSSNYEDANGHGTGTAGTIGAVGNNATGLSGVNWNVDIIPVRIAISDTNSSAYISTMARCIEYAADNGARVVNLSYGGIQSATIDAAAKYLRERNGLLFMSAGNSGSEYPTYPDYTSFVGVGATDQNNNKAYFSDWGTYVDLTAPGVSIGTTYLNGQYINYSGTSFSSPVAAGVAALMVAANPGITADEIESGLFSTARDLGASGDDNVFGHGLVDAQAAVSYALNLGSFIAPVASISSSATSVPFGSAITFSALNSSDADGSVVAYQWNLGDGTTATSAELSHTYATAGSYQVSLTVTDNDGLTNSATTVVQVTNELPVAVIDSMPTVYNIGDTVLFSATGSFDNDGSIVSYEWDLGNGQSASGQTLSYSYPEGGNYTVSLTVTDNAGSMNNASIALVVQDPLALSAPADLSATTNGSEVTLSWTNNTSSEDYFVIERGVKQRGKIRYEQVGTAAAGSSNFTDTVPATGNYRYQVTAVNALYSATSASIQVSVSDTSDQPDPQPGLLATPDGLTVNQNGDTVALSWNDNSDDESGFYIERGMKSKGKIVFERIGVVGQNITATTDNAGALASGTYAYRIQAFKEGALSAYSNTFELRLR</sequence>
<evidence type="ECO:0000256" key="2">
    <source>
        <dbReference type="ARBA" id="ARBA00022670"/>
    </source>
</evidence>
<evidence type="ECO:0000259" key="7">
    <source>
        <dbReference type="PROSITE" id="PS50093"/>
    </source>
</evidence>
<dbReference type="Proteomes" id="UP000176037">
    <property type="component" value="Unassembled WGS sequence"/>
</dbReference>
<dbReference type="AlphaFoldDB" id="A0A1E8F8P9"/>
<dbReference type="PRINTS" id="PR00723">
    <property type="entry name" value="SUBTILISIN"/>
</dbReference>
<dbReference type="CDD" id="cd00063">
    <property type="entry name" value="FN3"/>
    <property type="match status" value="1"/>
</dbReference>
<dbReference type="PROSITE" id="PS50093">
    <property type="entry name" value="PKD"/>
    <property type="match status" value="2"/>
</dbReference>
<organism evidence="8 9">
    <name type="scientific">Alteromonas lipolytica</name>
    <dbReference type="NCBI Taxonomy" id="1856405"/>
    <lineage>
        <taxon>Bacteria</taxon>
        <taxon>Pseudomonadati</taxon>
        <taxon>Pseudomonadota</taxon>
        <taxon>Gammaproteobacteria</taxon>
        <taxon>Alteromonadales</taxon>
        <taxon>Alteromonadaceae</taxon>
        <taxon>Alteromonas/Salinimonas group</taxon>
        <taxon>Alteromonas</taxon>
    </lineage>
</organism>
<dbReference type="STRING" id="1856405.BFC17_07485"/>
<dbReference type="InterPro" id="IPR050131">
    <property type="entry name" value="Peptidase_S8_subtilisin-like"/>
</dbReference>
<feature type="signal peptide" evidence="6">
    <location>
        <begin position="1"/>
        <end position="28"/>
    </location>
</feature>
<comment type="caution">
    <text evidence="8">The sequence shown here is derived from an EMBL/GenBank/DDBJ whole genome shotgun (WGS) entry which is preliminary data.</text>
</comment>
<dbReference type="PANTHER" id="PTHR43806:SF11">
    <property type="entry name" value="CEREVISIN-RELATED"/>
    <property type="match status" value="1"/>
</dbReference>
<feature type="active site" description="Charge relay system" evidence="5">
    <location>
        <position position="340"/>
    </location>
</feature>
<dbReference type="PANTHER" id="PTHR43806">
    <property type="entry name" value="PEPTIDASE S8"/>
    <property type="match status" value="1"/>
</dbReference>
<reference evidence="8 9" key="1">
    <citation type="submission" date="2016-09" db="EMBL/GenBank/DDBJ databases">
        <title>Alteromonas lipolytica, a new species isolated from sea water.</title>
        <authorList>
            <person name="Wu Y.-H."/>
            <person name="Cheng H."/>
            <person name="Xu X.-W."/>
        </authorList>
    </citation>
    <scope>NUCLEOTIDE SEQUENCE [LARGE SCALE GENOMIC DNA]</scope>
    <source>
        <strain evidence="8 9">JW12</strain>
    </source>
</reference>
<evidence type="ECO:0000256" key="6">
    <source>
        <dbReference type="SAM" id="SignalP"/>
    </source>
</evidence>
<dbReference type="InterPro" id="IPR015500">
    <property type="entry name" value="Peptidase_S8_subtilisin-rel"/>
</dbReference>
<dbReference type="InterPro" id="IPR035986">
    <property type="entry name" value="PKD_dom_sf"/>
</dbReference>
<dbReference type="InterPro" id="IPR034054">
    <property type="entry name" value="Pep_S8_PrcA"/>
</dbReference>
<feature type="chain" id="PRO_5009213856" evidence="6">
    <location>
        <begin position="29"/>
        <end position="775"/>
    </location>
</feature>
<dbReference type="CDD" id="cd00146">
    <property type="entry name" value="PKD"/>
    <property type="match status" value="2"/>
</dbReference>
<keyword evidence="3 5" id="KW-0378">Hydrolase</keyword>
<keyword evidence="4 5" id="KW-0720">Serine protease</keyword>
<evidence type="ECO:0000313" key="8">
    <source>
        <dbReference type="EMBL" id="OFI32285.1"/>
    </source>
</evidence>
<dbReference type="Pfam" id="PF18911">
    <property type="entry name" value="PKD_4"/>
    <property type="match status" value="2"/>
</dbReference>
<gene>
    <name evidence="8" type="ORF">BFC17_07485</name>
</gene>
<keyword evidence="2 5" id="KW-0645">Protease</keyword>
<dbReference type="InterPro" id="IPR023828">
    <property type="entry name" value="Peptidase_S8_Ser-AS"/>
</dbReference>
<feature type="active site" description="Charge relay system" evidence="5">
    <location>
        <position position="186"/>
    </location>
</feature>
<dbReference type="Pfam" id="PF00082">
    <property type="entry name" value="Peptidase_S8"/>
    <property type="match status" value="1"/>
</dbReference>
<dbReference type="InterPro" id="IPR000601">
    <property type="entry name" value="PKD_dom"/>
</dbReference>
<dbReference type="CDD" id="cd07498">
    <property type="entry name" value="Peptidases_S8_15"/>
    <property type="match status" value="1"/>
</dbReference>
<evidence type="ECO:0000256" key="5">
    <source>
        <dbReference type="PROSITE-ProRule" id="PRU01240"/>
    </source>
</evidence>
<dbReference type="Gene3D" id="2.60.40.10">
    <property type="entry name" value="Immunoglobulins"/>
    <property type="match status" value="4"/>
</dbReference>
<dbReference type="InterPro" id="IPR003961">
    <property type="entry name" value="FN3_dom"/>
</dbReference>
<dbReference type="InterPro" id="IPR036116">
    <property type="entry name" value="FN3_sf"/>
</dbReference>
<dbReference type="GO" id="GO:0004252">
    <property type="term" value="F:serine-type endopeptidase activity"/>
    <property type="evidence" value="ECO:0007669"/>
    <property type="project" value="UniProtKB-UniRule"/>
</dbReference>
<feature type="domain" description="PKD" evidence="7">
    <location>
        <begin position="408"/>
        <end position="490"/>
    </location>
</feature>
<comment type="similarity">
    <text evidence="1 5">Belongs to the peptidase S8 family.</text>
</comment>
<dbReference type="InterPro" id="IPR013783">
    <property type="entry name" value="Ig-like_fold"/>
</dbReference>
<dbReference type="GO" id="GO:0006508">
    <property type="term" value="P:proteolysis"/>
    <property type="evidence" value="ECO:0007669"/>
    <property type="project" value="UniProtKB-KW"/>
</dbReference>
<dbReference type="InterPro" id="IPR000209">
    <property type="entry name" value="Peptidase_S8/S53_dom"/>
</dbReference>
<dbReference type="InterPro" id="IPR036852">
    <property type="entry name" value="Peptidase_S8/S53_dom_sf"/>
</dbReference>
<dbReference type="PROSITE" id="PS51892">
    <property type="entry name" value="SUBTILASE"/>
    <property type="match status" value="1"/>
</dbReference>
<proteinExistence type="inferred from homology"/>
<keyword evidence="9" id="KW-1185">Reference proteome</keyword>